<dbReference type="EMBL" id="FRAG01000005">
    <property type="protein sequence ID" value="SHJ66147.1"/>
    <property type="molecule type" value="Genomic_DNA"/>
</dbReference>
<proteinExistence type="predicted"/>
<feature type="transmembrane region" description="Helical" evidence="1">
    <location>
        <begin position="12"/>
        <end position="30"/>
    </location>
</feature>
<keyword evidence="3" id="KW-1185">Reference proteome</keyword>
<sequence>MYIDGGEIIKVKIYIISIIILTFITTYTIMHFQPTKNDTLAKEKYYGLSNFIAGIKNKTPDKSQDDCMIDGEVLNGFIKLYSNKSIEDLEIYEKEEIKYILETMGSYNTIKLKKLLQKEPHPDKEKIHELLNENLFDKDLMLLNEMLKLPPIETSLEG</sequence>
<gene>
    <name evidence="2" type="ORF">SAMN02745912_00649</name>
</gene>
<evidence type="ECO:0000313" key="3">
    <source>
        <dbReference type="Proteomes" id="UP000184465"/>
    </source>
</evidence>
<evidence type="ECO:0000313" key="2">
    <source>
        <dbReference type="EMBL" id="SHJ66147.1"/>
    </source>
</evidence>
<organism evidence="2 3">
    <name type="scientific">Paramaledivibacter caminithermalis (strain DSM 15212 / CIP 107654 / DViRD3)</name>
    <name type="common">Clostridium caminithermale</name>
    <dbReference type="NCBI Taxonomy" id="1121301"/>
    <lineage>
        <taxon>Bacteria</taxon>
        <taxon>Bacillati</taxon>
        <taxon>Bacillota</taxon>
        <taxon>Clostridia</taxon>
        <taxon>Peptostreptococcales</taxon>
        <taxon>Caminicellaceae</taxon>
        <taxon>Paramaledivibacter</taxon>
    </lineage>
</organism>
<name>A0A1M6L4M0_PARC5</name>
<dbReference type="AlphaFoldDB" id="A0A1M6L4M0"/>
<accession>A0A1M6L4M0</accession>
<protein>
    <submittedName>
        <fullName evidence="2">Uncharacterized protein</fullName>
    </submittedName>
</protein>
<keyword evidence="1" id="KW-0812">Transmembrane</keyword>
<keyword evidence="1" id="KW-0472">Membrane</keyword>
<reference evidence="2 3" key="1">
    <citation type="submission" date="2016-11" db="EMBL/GenBank/DDBJ databases">
        <authorList>
            <person name="Jaros S."/>
            <person name="Januszkiewicz K."/>
            <person name="Wedrychowicz H."/>
        </authorList>
    </citation>
    <scope>NUCLEOTIDE SEQUENCE [LARGE SCALE GENOMIC DNA]</scope>
    <source>
        <strain evidence="2 3">DSM 15212</strain>
    </source>
</reference>
<keyword evidence="1" id="KW-1133">Transmembrane helix</keyword>
<dbReference type="RefSeq" id="WP_165613015.1">
    <property type="nucleotide sequence ID" value="NZ_FRAG01000005.1"/>
</dbReference>
<evidence type="ECO:0000256" key="1">
    <source>
        <dbReference type="SAM" id="Phobius"/>
    </source>
</evidence>
<dbReference type="Proteomes" id="UP000184465">
    <property type="component" value="Unassembled WGS sequence"/>
</dbReference>